<feature type="domain" description="HTH cro/C1-type" evidence="2">
    <location>
        <begin position="33"/>
        <end position="88"/>
    </location>
</feature>
<evidence type="ECO:0000259" key="2">
    <source>
        <dbReference type="PROSITE" id="PS50943"/>
    </source>
</evidence>
<protein>
    <submittedName>
        <fullName evidence="3">XRE family transcriptional regulator</fullName>
    </submittedName>
</protein>
<dbReference type="PANTHER" id="PTHR46558:SF4">
    <property type="entry name" value="DNA-BIDING PHAGE PROTEIN"/>
    <property type="match status" value="1"/>
</dbReference>
<proteinExistence type="predicted"/>
<dbReference type="PROSITE" id="PS50943">
    <property type="entry name" value="HTH_CROC1"/>
    <property type="match status" value="1"/>
</dbReference>
<accession>A0A4P7CKA6</accession>
<sequence length="89" mass="10268">MNFNEFKQKSLQNPEIKREYDALKPQYELIKQLIALRQEQKLTQKQLSEKIGVAQSAISRLEAGTHNPSIAFLQRIANGLGKELVIEFR</sequence>
<keyword evidence="1" id="KW-0238">DNA-binding</keyword>
<dbReference type="RefSeq" id="WP_162856609.1">
    <property type="nucleotide sequence ID" value="NZ_CP038145.1"/>
</dbReference>
<dbReference type="EMBL" id="CP038145">
    <property type="protein sequence ID" value="QBQ63747.1"/>
    <property type="molecule type" value="Genomic_DNA"/>
</dbReference>
<dbReference type="SMART" id="SM00530">
    <property type="entry name" value="HTH_XRE"/>
    <property type="match status" value="1"/>
</dbReference>
<gene>
    <name evidence="3" type="ORF">EXH44_05620</name>
</gene>
<dbReference type="InterPro" id="IPR010982">
    <property type="entry name" value="Lambda_DNA-bd_dom_sf"/>
</dbReference>
<evidence type="ECO:0000313" key="3">
    <source>
        <dbReference type="EMBL" id="QBQ63747.1"/>
    </source>
</evidence>
<dbReference type="GO" id="GO:0003677">
    <property type="term" value="F:DNA binding"/>
    <property type="evidence" value="ECO:0007669"/>
    <property type="project" value="UniProtKB-KW"/>
</dbReference>
<dbReference type="InterPro" id="IPR001387">
    <property type="entry name" value="Cro/C1-type_HTH"/>
</dbReference>
<dbReference type="Proteomes" id="UP000294444">
    <property type="component" value="Chromosome"/>
</dbReference>
<evidence type="ECO:0000313" key="4">
    <source>
        <dbReference type="Proteomes" id="UP000294444"/>
    </source>
</evidence>
<keyword evidence="4" id="KW-1185">Reference proteome</keyword>
<dbReference type="CDD" id="cd00093">
    <property type="entry name" value="HTH_XRE"/>
    <property type="match status" value="1"/>
</dbReference>
<name>A0A4P7CKA6_9PAST</name>
<dbReference type="SUPFAM" id="SSF47413">
    <property type="entry name" value="lambda repressor-like DNA-binding domains"/>
    <property type="match status" value="1"/>
</dbReference>
<organism evidence="3 4">
    <name type="scientific">Actinobacillus indolicus</name>
    <dbReference type="NCBI Taxonomy" id="51049"/>
    <lineage>
        <taxon>Bacteria</taxon>
        <taxon>Pseudomonadati</taxon>
        <taxon>Pseudomonadota</taxon>
        <taxon>Gammaproteobacteria</taxon>
        <taxon>Pasteurellales</taxon>
        <taxon>Pasteurellaceae</taxon>
        <taxon>Actinobacillus</taxon>
    </lineage>
</organism>
<reference evidence="3 4" key="1">
    <citation type="submission" date="2019-03" db="EMBL/GenBank/DDBJ databases">
        <authorList>
            <person name="Che Y."/>
            <person name="Zhou L."/>
        </authorList>
    </citation>
    <scope>NUCLEOTIDE SEQUENCE [LARGE SCALE GENOMIC DNA]</scope>
    <source>
        <strain evidence="3 4">AIFJ1607</strain>
    </source>
</reference>
<evidence type="ECO:0000256" key="1">
    <source>
        <dbReference type="ARBA" id="ARBA00023125"/>
    </source>
</evidence>
<dbReference type="Pfam" id="PF01381">
    <property type="entry name" value="HTH_3"/>
    <property type="match status" value="1"/>
</dbReference>
<dbReference type="AlphaFoldDB" id="A0A4P7CKA6"/>
<dbReference type="Gene3D" id="1.10.260.40">
    <property type="entry name" value="lambda repressor-like DNA-binding domains"/>
    <property type="match status" value="1"/>
</dbReference>
<dbReference type="PANTHER" id="PTHR46558">
    <property type="entry name" value="TRACRIPTIONAL REGULATORY PROTEIN-RELATED-RELATED"/>
    <property type="match status" value="1"/>
</dbReference>
<dbReference type="KEGG" id="aio:EXH44_05620"/>